<proteinExistence type="predicted"/>
<dbReference type="EMBL" id="JBJQND010000005">
    <property type="protein sequence ID" value="KAL3875654.1"/>
    <property type="molecule type" value="Genomic_DNA"/>
</dbReference>
<evidence type="ECO:0000256" key="1">
    <source>
        <dbReference type="SAM" id="MobiDB-lite"/>
    </source>
</evidence>
<protein>
    <submittedName>
        <fullName evidence="2">Uncharacterized protein</fullName>
    </submittedName>
</protein>
<accession>A0ABD3WNU6</accession>
<organism evidence="2 3">
    <name type="scientific">Sinanodonta woodiana</name>
    <name type="common">Chinese pond mussel</name>
    <name type="synonym">Anodonta woodiana</name>
    <dbReference type="NCBI Taxonomy" id="1069815"/>
    <lineage>
        <taxon>Eukaryota</taxon>
        <taxon>Metazoa</taxon>
        <taxon>Spiralia</taxon>
        <taxon>Lophotrochozoa</taxon>
        <taxon>Mollusca</taxon>
        <taxon>Bivalvia</taxon>
        <taxon>Autobranchia</taxon>
        <taxon>Heteroconchia</taxon>
        <taxon>Palaeoheterodonta</taxon>
        <taxon>Unionida</taxon>
        <taxon>Unionoidea</taxon>
        <taxon>Unionidae</taxon>
        <taxon>Unioninae</taxon>
        <taxon>Sinanodonta</taxon>
    </lineage>
</organism>
<feature type="compositionally biased region" description="Basic and acidic residues" evidence="1">
    <location>
        <begin position="1"/>
        <end position="17"/>
    </location>
</feature>
<feature type="region of interest" description="Disordered" evidence="1">
    <location>
        <begin position="1"/>
        <end position="33"/>
    </location>
</feature>
<keyword evidence="3" id="KW-1185">Reference proteome</keyword>
<evidence type="ECO:0000313" key="3">
    <source>
        <dbReference type="Proteomes" id="UP001634394"/>
    </source>
</evidence>
<evidence type="ECO:0000313" key="2">
    <source>
        <dbReference type="EMBL" id="KAL3875654.1"/>
    </source>
</evidence>
<name>A0ABD3WNU6_SINWO</name>
<feature type="non-terminal residue" evidence="2">
    <location>
        <position position="1"/>
    </location>
</feature>
<dbReference type="Proteomes" id="UP001634394">
    <property type="component" value="Unassembled WGS sequence"/>
</dbReference>
<gene>
    <name evidence="2" type="ORF">ACJMK2_033584</name>
</gene>
<dbReference type="AlphaFoldDB" id="A0ABD3WNU6"/>
<reference evidence="2 3" key="1">
    <citation type="submission" date="2024-11" db="EMBL/GenBank/DDBJ databases">
        <title>Chromosome-level genome assembly of the freshwater bivalve Anodonta woodiana.</title>
        <authorList>
            <person name="Chen X."/>
        </authorList>
    </citation>
    <scope>NUCLEOTIDE SEQUENCE [LARGE SCALE GENOMIC DNA]</scope>
    <source>
        <strain evidence="2">MN2024</strain>
        <tissue evidence="2">Gills</tissue>
    </source>
</reference>
<comment type="caution">
    <text evidence="2">The sequence shown here is derived from an EMBL/GenBank/DDBJ whole genome shotgun (WGS) entry which is preliminary data.</text>
</comment>
<sequence>SDQQMQKKEETYAKDDQLNTSNEHVESSTNIQDKMCGHSISVQDVKISNNLHDTKLEPKRPSAIRVRKARDITRAKKYRKAKERSLHYQYFDMADMGPKIYHGTYEHVPGYVLYNPNGGVYALEARWKSALSTQFCTISLRDKSQERKWCK</sequence>
<feature type="compositionally biased region" description="Polar residues" evidence="1">
    <location>
        <begin position="18"/>
        <end position="32"/>
    </location>
</feature>